<organism evidence="1 2">
    <name type="scientific">Phytophthora aleatoria</name>
    <dbReference type="NCBI Taxonomy" id="2496075"/>
    <lineage>
        <taxon>Eukaryota</taxon>
        <taxon>Sar</taxon>
        <taxon>Stramenopiles</taxon>
        <taxon>Oomycota</taxon>
        <taxon>Peronosporomycetes</taxon>
        <taxon>Peronosporales</taxon>
        <taxon>Peronosporaceae</taxon>
        <taxon>Phytophthora</taxon>
    </lineage>
</organism>
<dbReference type="AlphaFoldDB" id="A0A8J5I8L9"/>
<protein>
    <submittedName>
        <fullName evidence="1">Uncharacterized protein</fullName>
    </submittedName>
</protein>
<reference evidence="1" key="1">
    <citation type="submission" date="2021-01" db="EMBL/GenBank/DDBJ databases">
        <title>Phytophthora aleatoria, a newly-described species from Pinus radiata is distinct from Phytophthora cactorum isolates based on comparative genomics.</title>
        <authorList>
            <person name="Mcdougal R."/>
            <person name="Panda P."/>
            <person name="Williams N."/>
            <person name="Studholme D.J."/>
        </authorList>
    </citation>
    <scope>NUCLEOTIDE SEQUENCE</scope>
    <source>
        <strain evidence="1">NZFS 4037</strain>
    </source>
</reference>
<accession>A0A8J5I8L9</accession>
<gene>
    <name evidence="1" type="ORF">JG688_00016302</name>
</gene>
<keyword evidence="2" id="KW-1185">Reference proteome</keyword>
<proteinExistence type="predicted"/>
<dbReference type="EMBL" id="JAENGY010001990">
    <property type="protein sequence ID" value="KAG6945930.1"/>
    <property type="molecule type" value="Genomic_DNA"/>
</dbReference>
<evidence type="ECO:0000313" key="1">
    <source>
        <dbReference type="EMBL" id="KAG6945930.1"/>
    </source>
</evidence>
<sequence>MPTLQEHCGSIGIISPTICGTQIVDCRQKIIVGTKSFMVQNTHVTTNPHQQKPLVATPKTITLLDPQQKRKQYEECERLVNEIFPVMVRGMGWRREDNLKQRDGDSCGSLVLLFFEAQYVIVCC</sequence>
<comment type="caution">
    <text evidence="1">The sequence shown here is derived from an EMBL/GenBank/DDBJ whole genome shotgun (WGS) entry which is preliminary data.</text>
</comment>
<evidence type="ECO:0000313" key="2">
    <source>
        <dbReference type="Proteomes" id="UP000709295"/>
    </source>
</evidence>
<dbReference type="Proteomes" id="UP000709295">
    <property type="component" value="Unassembled WGS sequence"/>
</dbReference>
<name>A0A8J5I8L9_9STRA</name>